<sequence length="154" mass="18109">MSSRVLVHSELHHIPYIECIAVGIALFHDTGKYPDFLGHLGQFENNPQTMDSLLHKIHIALYNEGLNFRKWKNRNGHNRTSDSFVIYVKHFFCDDYYLILDIVNPEAHKRVDKLLPNFIQKAEKFHRLRRNELQTHTAYGADNYQITETITLTD</sequence>
<dbReference type="AlphaFoldDB" id="A0A1T0B8J1"/>
<keyword evidence="2" id="KW-1185">Reference proteome</keyword>
<accession>A0A1T0B8J1</accession>
<evidence type="ECO:0000313" key="1">
    <source>
        <dbReference type="EMBL" id="OOS06563.1"/>
    </source>
</evidence>
<dbReference type="EMBL" id="MUYB01000007">
    <property type="protein sequence ID" value="OOS06563.1"/>
    <property type="molecule type" value="Genomic_DNA"/>
</dbReference>
<reference evidence="1 2" key="1">
    <citation type="submission" date="2017-02" db="EMBL/GenBank/DDBJ databases">
        <title>Draft genome sequence of Haemophilus felis CCUG 31170 type strain.</title>
        <authorList>
            <person name="Engstrom-Jakobsson H."/>
            <person name="Salva-Serra F."/>
            <person name="Thorell K."/>
            <person name="Gonzales-Siles L."/>
            <person name="Karlsson R."/>
            <person name="Boulund F."/>
            <person name="Engstrand L."/>
            <person name="Kristiansson E."/>
            <person name="Moore E."/>
        </authorList>
    </citation>
    <scope>NUCLEOTIDE SEQUENCE [LARGE SCALE GENOMIC DNA]</scope>
    <source>
        <strain evidence="1 2">CCUG 31170</strain>
    </source>
</reference>
<proteinExistence type="predicted"/>
<evidence type="ECO:0000313" key="2">
    <source>
        <dbReference type="Proteomes" id="UP000190023"/>
    </source>
</evidence>
<comment type="caution">
    <text evidence="1">The sequence shown here is derived from an EMBL/GenBank/DDBJ whole genome shotgun (WGS) entry which is preliminary data.</text>
</comment>
<dbReference type="InterPro" id="IPR020353">
    <property type="entry name" value="Toxin_YafO"/>
</dbReference>
<gene>
    <name evidence="1" type="ORF">B0188_02210</name>
</gene>
<name>A0A1T0B8J1_9PAST</name>
<dbReference type="STRING" id="123822.B0188_02210"/>
<dbReference type="Proteomes" id="UP000190023">
    <property type="component" value="Unassembled WGS sequence"/>
</dbReference>
<organism evidence="1 2">
    <name type="scientific">[Haemophilus] felis</name>
    <dbReference type="NCBI Taxonomy" id="123822"/>
    <lineage>
        <taxon>Bacteria</taxon>
        <taxon>Pseudomonadati</taxon>
        <taxon>Pseudomonadota</taxon>
        <taxon>Gammaproteobacteria</taxon>
        <taxon>Pasteurellales</taxon>
        <taxon>Pasteurellaceae</taxon>
    </lineage>
</organism>
<dbReference type="OrthoDB" id="5677576at2"/>
<protein>
    <submittedName>
        <fullName evidence="1">Uncharacterized protein</fullName>
    </submittedName>
</protein>
<dbReference type="Pfam" id="PF13957">
    <property type="entry name" value="YafO_toxin"/>
    <property type="match status" value="1"/>
</dbReference>